<feature type="region of interest" description="Disordered" evidence="1">
    <location>
        <begin position="247"/>
        <end position="392"/>
    </location>
</feature>
<reference evidence="3 5" key="2">
    <citation type="submission" date="2018-07" db="EMBL/GenBank/DDBJ databases">
        <title>Draft Genome Assemblies for Five Robust Yarrowia lipolytica Strains Exhibiting High Lipid Production and Pentose Sugar Utilization and Sugar Alcohol Secretion from Undetoxified Lignocellulosic Biomass Hydrolysates.</title>
        <authorList>
            <consortium name="DOE Joint Genome Institute"/>
            <person name="Walker C."/>
            <person name="Ryu S."/>
            <person name="Na H."/>
            <person name="Zane M."/>
            <person name="LaButti K."/>
            <person name="Lipzen A."/>
            <person name="Haridas S."/>
            <person name="Barry K."/>
            <person name="Grigoriev I.V."/>
            <person name="Quarterman J."/>
            <person name="Slininger P."/>
            <person name="Dien B."/>
            <person name="Trinh C.T."/>
        </authorList>
    </citation>
    <scope>NUCLEOTIDE SEQUENCE [LARGE SCALE GENOMIC DNA]</scope>
    <source>
        <strain evidence="3 5">YB392</strain>
    </source>
</reference>
<feature type="compositionally biased region" description="Basic and acidic residues" evidence="1">
    <location>
        <begin position="288"/>
        <end position="298"/>
    </location>
</feature>
<dbReference type="AlphaFoldDB" id="A0A1D8NKZ0"/>
<dbReference type="EMBL" id="CP017557">
    <property type="protein sequence ID" value="AOW06290.1"/>
    <property type="molecule type" value="Genomic_DNA"/>
</dbReference>
<feature type="compositionally biased region" description="Polar residues" evidence="1">
    <location>
        <begin position="256"/>
        <end position="274"/>
    </location>
</feature>
<dbReference type="VEuPathDB" id="FungiDB:YALI0_E32395g"/>
<feature type="compositionally biased region" description="Polar residues" evidence="1">
    <location>
        <begin position="67"/>
        <end position="81"/>
    </location>
</feature>
<feature type="compositionally biased region" description="Low complexity" evidence="1">
    <location>
        <begin position="87"/>
        <end position="97"/>
    </location>
</feature>
<name>A0A1D8NKZ0_YARLL</name>
<evidence type="ECO:0000313" key="4">
    <source>
        <dbReference type="Proteomes" id="UP000182444"/>
    </source>
</evidence>
<feature type="region of interest" description="Disordered" evidence="1">
    <location>
        <begin position="453"/>
        <end position="481"/>
    </location>
</feature>
<dbReference type="EMBL" id="KZ859025">
    <property type="protein sequence ID" value="RDW24676.1"/>
    <property type="molecule type" value="Genomic_DNA"/>
</dbReference>
<sequence>MSAEKHDATSSEDETELELAPIKSPVSPAPKSLRSPRSSLLPVVNSNPNERTQTQTPPLIQGPGFNPATQATVVQSSTPTARTRALSSFSQSSDESSGLAPPSTGRKRISMSFTLPVAPSPDVIGPGDSPPTRPQHLDTYTGANHSPTPSGSGLRTLSASRTTSTKSPPPQQPQVTQVAVAEDRPERGRSRNAGSGGPGSEVMEYLSQLATKESRVSKLREKLLEVKRELESAEADLKQFKTKDVLMLHMPHREGQQPQGTQESSLLDSIQTKLMSLAVEEEQEEEESKTKKDVKEDSGTVTGTQKQQHSRRDSNGTLKAHRTFKADTNNHDSEIETMKRDKRASHQDQRPALSHSSSSSVSSTQSSGTHVPMERRRASISAPGLPPRDDVMSMGKRVIGEIGSQFYGLVADIRSATFGDDLAYQNPSLNYGGNNNMHHTGGGQVVNARRVSGAQLRGEASSSPSSRRRNGRDVVDSYSYI</sequence>
<evidence type="ECO:0008006" key="6">
    <source>
        <dbReference type="Google" id="ProtNLM"/>
    </source>
</evidence>
<evidence type="ECO:0000313" key="2">
    <source>
        <dbReference type="EMBL" id="AOW06290.1"/>
    </source>
</evidence>
<dbReference type="Proteomes" id="UP000182444">
    <property type="component" value="Chromosome 1E"/>
</dbReference>
<feature type="compositionally biased region" description="Low complexity" evidence="1">
    <location>
        <begin position="354"/>
        <end position="367"/>
    </location>
</feature>
<proteinExistence type="predicted"/>
<accession>A0A1D8NKZ0</accession>
<dbReference type="Proteomes" id="UP000256601">
    <property type="component" value="Unassembled WGS sequence"/>
</dbReference>
<gene>
    <name evidence="3" type="ORF">B0I71DRAFT_47474</name>
    <name evidence="2" type="ORF">YALI1_E38349g</name>
</gene>
<dbReference type="KEGG" id="yli:2912826"/>
<feature type="compositionally biased region" description="Low complexity" evidence="1">
    <location>
        <begin position="152"/>
        <end position="166"/>
    </location>
</feature>
<feature type="compositionally biased region" description="Low complexity" evidence="1">
    <location>
        <begin position="29"/>
        <end position="42"/>
    </location>
</feature>
<evidence type="ECO:0000256" key="1">
    <source>
        <dbReference type="SAM" id="MobiDB-lite"/>
    </source>
</evidence>
<dbReference type="VEuPathDB" id="FungiDB:YALI1_E38349g"/>
<feature type="compositionally biased region" description="Polar residues" evidence="1">
    <location>
        <begin position="44"/>
        <end position="58"/>
    </location>
</feature>
<feature type="compositionally biased region" description="Polar residues" evidence="1">
    <location>
        <begin position="141"/>
        <end position="151"/>
    </location>
</feature>
<evidence type="ECO:0000313" key="3">
    <source>
        <dbReference type="EMBL" id="RDW24676.1"/>
    </source>
</evidence>
<evidence type="ECO:0000313" key="5">
    <source>
        <dbReference type="Proteomes" id="UP000256601"/>
    </source>
</evidence>
<feature type="compositionally biased region" description="Basic and acidic residues" evidence="1">
    <location>
        <begin position="324"/>
        <end position="349"/>
    </location>
</feature>
<organism evidence="2 4">
    <name type="scientific">Yarrowia lipolytica</name>
    <name type="common">Candida lipolytica</name>
    <dbReference type="NCBI Taxonomy" id="4952"/>
    <lineage>
        <taxon>Eukaryota</taxon>
        <taxon>Fungi</taxon>
        <taxon>Dikarya</taxon>
        <taxon>Ascomycota</taxon>
        <taxon>Saccharomycotina</taxon>
        <taxon>Dipodascomycetes</taxon>
        <taxon>Dipodascales</taxon>
        <taxon>Dipodascales incertae sedis</taxon>
        <taxon>Yarrowia</taxon>
    </lineage>
</organism>
<reference evidence="2 4" key="1">
    <citation type="journal article" date="2016" name="PLoS ONE">
        <title>Sequence Assembly of Yarrowia lipolytica Strain W29/CLIB89 Shows Transposable Element Diversity.</title>
        <authorList>
            <person name="Magnan C."/>
            <person name="Yu J."/>
            <person name="Chang I."/>
            <person name="Jahn E."/>
            <person name="Kanomata Y."/>
            <person name="Wu J."/>
            <person name="Zeller M."/>
            <person name="Oakes M."/>
            <person name="Baldi P."/>
            <person name="Sandmeyer S."/>
        </authorList>
    </citation>
    <scope>NUCLEOTIDE SEQUENCE [LARGE SCALE GENOMIC DNA]</scope>
    <source>
        <strain evidence="2">CLIB89</strain>
        <strain evidence="4">CLIB89(W29)</strain>
    </source>
</reference>
<protein>
    <recommendedName>
        <fullName evidence="6">Topoisomerase I damage affected protein 11</fullName>
    </recommendedName>
</protein>
<dbReference type="GeneID" id="2912826"/>
<feature type="region of interest" description="Disordered" evidence="1">
    <location>
        <begin position="1"/>
        <end position="203"/>
    </location>
</feature>